<evidence type="ECO:0000313" key="3">
    <source>
        <dbReference type="RefSeq" id="XP_017857003.1"/>
    </source>
</evidence>
<evidence type="ECO:0000259" key="1">
    <source>
        <dbReference type="PROSITE" id="PS51029"/>
    </source>
</evidence>
<accession>A0ABM1NPW7</accession>
<dbReference type="Pfam" id="PF10545">
    <property type="entry name" value="MADF_DNA_bdg"/>
    <property type="match status" value="1"/>
</dbReference>
<keyword evidence="2" id="KW-1185">Reference proteome</keyword>
<proteinExistence type="predicted"/>
<dbReference type="RefSeq" id="XP_017857003.1">
    <property type="nucleotide sequence ID" value="XM_018001514.1"/>
</dbReference>
<organism evidence="2 3">
    <name type="scientific">Drosophila arizonae</name>
    <name type="common">Fruit fly</name>
    <dbReference type="NCBI Taxonomy" id="7263"/>
    <lineage>
        <taxon>Eukaryota</taxon>
        <taxon>Metazoa</taxon>
        <taxon>Ecdysozoa</taxon>
        <taxon>Arthropoda</taxon>
        <taxon>Hexapoda</taxon>
        <taxon>Insecta</taxon>
        <taxon>Pterygota</taxon>
        <taxon>Neoptera</taxon>
        <taxon>Endopterygota</taxon>
        <taxon>Diptera</taxon>
        <taxon>Brachycera</taxon>
        <taxon>Muscomorpha</taxon>
        <taxon>Ephydroidea</taxon>
        <taxon>Drosophilidae</taxon>
        <taxon>Drosophila</taxon>
    </lineage>
</organism>
<gene>
    <name evidence="3" type="primary">LOC108609764</name>
</gene>
<dbReference type="InterPro" id="IPR039353">
    <property type="entry name" value="TF_Adf1"/>
</dbReference>
<feature type="domain" description="MADF" evidence="1">
    <location>
        <begin position="36"/>
        <end position="119"/>
    </location>
</feature>
<sequence length="218" mass="25546">MEARTRQHFNNWVSAKKRCRRSRKIEQEWTPDDVRLLIRLVGQRKLLWDPSNPNHKDSKSREQAFQMIASKLNRTLADCKAKWDNLRAQYRSYQAKATQNIEIKWQYFELLSFLHEVCEPRKSKANSLQLEPNDEVSIKRSPSLSLMEEVDTCSTMFSLAAKAPELHEGSLAVREPNPHSHQIFGDFVADEMRRLPPHIADELKRNILKLIVEALDRQ</sequence>
<dbReference type="InterPro" id="IPR006578">
    <property type="entry name" value="MADF-dom"/>
</dbReference>
<name>A0ABM1NPW7_DROAR</name>
<protein>
    <submittedName>
        <fullName evidence="3">Uncharacterized protein LOC108609764</fullName>
    </submittedName>
</protein>
<reference evidence="2" key="1">
    <citation type="journal article" date="1997" name="Nucleic Acids Res.">
        <title>tRNAscan-SE: a program for improved detection of transfer RNA genes in genomic sequence.</title>
        <authorList>
            <person name="Lowe T.M."/>
            <person name="Eddy S.R."/>
        </authorList>
    </citation>
    <scope>NUCLEOTIDE SEQUENCE [LARGE SCALE GENOMIC DNA]</scope>
</reference>
<reference evidence="3" key="3">
    <citation type="submission" date="2025-08" db="UniProtKB">
        <authorList>
            <consortium name="RefSeq"/>
        </authorList>
    </citation>
    <scope>IDENTIFICATION</scope>
    <source>
        <tissue evidence="3">Whole organism</tissue>
    </source>
</reference>
<dbReference type="PROSITE" id="PS51029">
    <property type="entry name" value="MADF"/>
    <property type="match status" value="1"/>
</dbReference>
<evidence type="ECO:0000313" key="2">
    <source>
        <dbReference type="Proteomes" id="UP000694904"/>
    </source>
</evidence>
<dbReference type="GeneID" id="108609764"/>
<dbReference type="SMART" id="SM00595">
    <property type="entry name" value="MADF"/>
    <property type="match status" value="1"/>
</dbReference>
<dbReference type="Gene3D" id="1.10.10.60">
    <property type="entry name" value="Homeodomain-like"/>
    <property type="match status" value="1"/>
</dbReference>
<dbReference type="PANTHER" id="PTHR12243:SF67">
    <property type="entry name" value="COREPRESSOR OF PANGOLIN, ISOFORM A-RELATED"/>
    <property type="match status" value="1"/>
</dbReference>
<dbReference type="PANTHER" id="PTHR12243">
    <property type="entry name" value="MADF DOMAIN TRANSCRIPTION FACTOR"/>
    <property type="match status" value="1"/>
</dbReference>
<dbReference type="Proteomes" id="UP000694904">
    <property type="component" value="Chromosome 2"/>
</dbReference>
<reference evidence="2" key="2">
    <citation type="journal article" date="2016" name="G3 (Bethesda)">
        <title>Genome Evolution in Three Species of Cactophilic Drosophila.</title>
        <authorList>
            <person name="Sanchez-Flores A."/>
            <person name="Penazola F."/>
            <person name="Carpinteyro-Ponce J."/>
            <person name="Nazario-Yepiz N."/>
            <person name="Abreu-Goodger C."/>
            <person name="Machado C.A."/>
            <person name="Markow T.A."/>
        </authorList>
    </citation>
    <scope>NUCLEOTIDE SEQUENCE [LARGE SCALE GENOMIC DNA]</scope>
</reference>